<sequence>MAMSEYPSKLSLPQTNPGVVTVLDYLIIKFPYIDEQTWRRRMAAGKVHWHDGSLISATTRFQPQQRVYYYREVDNEPQISFQETIVFQDEHLLVAYKPHFLAVTPGGQFVNECLQNRLRRRTGIHTLQALHRLDRVTAGLVIFSINPDSRHPYHQLFKTQQIHKTYQAVANIHTDECLVGQEWVINNRIEPSEPRFRMQVVEGEANSRSVIRCLQQTPQQALFELHPVTGRTHQLRVHMQTLGWPILHDKYYPKLQPLSADNYTAPLQLLAKEIQFIDPLTQQPRHFCYQGQLTLASPNSQ</sequence>
<dbReference type="Gene3D" id="3.30.2350.10">
    <property type="entry name" value="Pseudouridine synthase"/>
    <property type="match status" value="1"/>
</dbReference>
<comment type="caution">
    <text evidence="2">The sequence shown here is derived from an EMBL/GenBank/DDBJ whole genome shotgun (WGS) entry which is preliminary data.</text>
</comment>
<evidence type="ECO:0000313" key="3">
    <source>
        <dbReference type="Proteomes" id="UP001379949"/>
    </source>
</evidence>
<gene>
    <name evidence="2" type="ORF">V6242_05970</name>
</gene>
<reference evidence="2 3" key="1">
    <citation type="submission" date="2024-02" db="EMBL/GenBank/DDBJ databases">
        <title>Bacteria isolated from the canopy kelp, Nereocystis luetkeana.</title>
        <authorList>
            <person name="Pfister C.A."/>
            <person name="Younker I.T."/>
            <person name="Light S.H."/>
        </authorList>
    </citation>
    <scope>NUCLEOTIDE SEQUENCE [LARGE SCALE GENOMIC DNA]</scope>
    <source>
        <strain evidence="2 3">TI.4.07</strain>
    </source>
</reference>
<dbReference type="PROSITE" id="PS01129">
    <property type="entry name" value="PSI_RLU"/>
    <property type="match status" value="1"/>
</dbReference>
<evidence type="ECO:0000313" key="2">
    <source>
        <dbReference type="EMBL" id="MEL0612684.1"/>
    </source>
</evidence>
<dbReference type="InterPro" id="IPR006224">
    <property type="entry name" value="PsdUridine_synth_RluA-like_CS"/>
</dbReference>
<dbReference type="SUPFAM" id="SSF55120">
    <property type="entry name" value="Pseudouridine synthase"/>
    <property type="match status" value="1"/>
</dbReference>
<dbReference type="Pfam" id="PF00849">
    <property type="entry name" value="PseudoU_synth_2"/>
    <property type="match status" value="1"/>
</dbReference>
<organism evidence="2 3">
    <name type="scientific">Marinomonas arenicola</name>
    <dbReference type="NCBI Taxonomy" id="569601"/>
    <lineage>
        <taxon>Bacteria</taxon>
        <taxon>Pseudomonadati</taxon>
        <taxon>Pseudomonadota</taxon>
        <taxon>Gammaproteobacteria</taxon>
        <taxon>Oceanospirillales</taxon>
        <taxon>Oceanospirillaceae</taxon>
        <taxon>Marinomonas</taxon>
    </lineage>
</organism>
<dbReference type="PANTHER" id="PTHR21600:SF84">
    <property type="entry name" value="PSEUDOURIDINE SYNTHASE RSUA_RLUA-LIKE DOMAIN-CONTAINING PROTEIN"/>
    <property type="match status" value="1"/>
</dbReference>
<dbReference type="InterPro" id="IPR006145">
    <property type="entry name" value="PsdUridine_synth_RsuA/RluA"/>
</dbReference>
<dbReference type="PANTHER" id="PTHR21600">
    <property type="entry name" value="MITOCHONDRIAL RNA PSEUDOURIDINE SYNTHASE"/>
    <property type="match status" value="1"/>
</dbReference>
<dbReference type="RefSeq" id="WP_341566660.1">
    <property type="nucleotide sequence ID" value="NZ_JBAKAR010000003.1"/>
</dbReference>
<dbReference type="InterPro" id="IPR050188">
    <property type="entry name" value="RluA_PseudoU_synthase"/>
</dbReference>
<accession>A0ABU9G2H3</accession>
<name>A0ABU9G2H3_9GAMM</name>
<protein>
    <submittedName>
        <fullName evidence="2">Pseudouridine synthase</fullName>
    </submittedName>
</protein>
<dbReference type="Proteomes" id="UP001379949">
    <property type="component" value="Unassembled WGS sequence"/>
</dbReference>
<feature type="domain" description="Pseudouridine synthase RsuA/RluA-like" evidence="1">
    <location>
        <begin position="91"/>
        <end position="240"/>
    </location>
</feature>
<proteinExistence type="predicted"/>
<evidence type="ECO:0000259" key="1">
    <source>
        <dbReference type="Pfam" id="PF00849"/>
    </source>
</evidence>
<keyword evidence="3" id="KW-1185">Reference proteome</keyword>
<dbReference type="InterPro" id="IPR020103">
    <property type="entry name" value="PsdUridine_synth_cat_dom_sf"/>
</dbReference>
<dbReference type="EMBL" id="JBAKAR010000003">
    <property type="protein sequence ID" value="MEL0612684.1"/>
    <property type="molecule type" value="Genomic_DNA"/>
</dbReference>